<dbReference type="AlphaFoldDB" id="V4HP70"/>
<comment type="caution">
    <text evidence="1">The sequence shown here is derived from an EMBL/GenBank/DDBJ whole genome shotgun (WGS) entry which is preliminary data.</text>
</comment>
<evidence type="ECO:0000313" key="1">
    <source>
        <dbReference type="EMBL" id="ESP92610.1"/>
    </source>
</evidence>
<sequence>AKENVQHLSLKEVRNKLNAVNLSDEDFMLRFMMNGTKEIDTMNKVTMKRNGIMKFSASETPIQELINTLLNETKITNIQVKSPNGSLILKKIIRFSRKLQ</sequence>
<name>V4HP70_PSEL2</name>
<protein>
    <submittedName>
        <fullName evidence="1">Uncharacterized protein</fullName>
    </submittedName>
</protein>
<gene>
    <name evidence="1" type="ORF">PL2TA16_04122</name>
</gene>
<dbReference type="RefSeq" id="WP_023399947.1">
    <property type="nucleotide sequence ID" value="NZ_AUSV01000048.1"/>
</dbReference>
<dbReference type="Proteomes" id="UP000017820">
    <property type="component" value="Unassembled WGS sequence"/>
</dbReference>
<reference evidence="1 2" key="1">
    <citation type="submission" date="2013-07" db="EMBL/GenBank/DDBJ databases">
        <title>Draft genome sequence of Pseudoalteromonas luteoviolacea 2ta16.</title>
        <authorList>
            <person name="Allen E.E."/>
            <person name="Azam F."/>
            <person name="Podell S."/>
        </authorList>
    </citation>
    <scope>NUCLEOTIDE SEQUENCE [LARGE SCALE GENOMIC DNA]</scope>
    <source>
        <strain evidence="1 2">2ta16</strain>
    </source>
</reference>
<dbReference type="EMBL" id="AUSV01000048">
    <property type="protein sequence ID" value="ESP92610.1"/>
    <property type="molecule type" value="Genomic_DNA"/>
</dbReference>
<accession>V4HP70</accession>
<feature type="non-terminal residue" evidence="1">
    <location>
        <position position="1"/>
    </location>
</feature>
<proteinExistence type="predicted"/>
<organism evidence="1 2">
    <name type="scientific">Pseudoalteromonas luteoviolacea (strain 2ta16)</name>
    <dbReference type="NCBI Taxonomy" id="1353533"/>
    <lineage>
        <taxon>Bacteria</taxon>
        <taxon>Pseudomonadati</taxon>
        <taxon>Pseudomonadota</taxon>
        <taxon>Gammaproteobacteria</taxon>
        <taxon>Alteromonadales</taxon>
        <taxon>Pseudoalteromonadaceae</taxon>
        <taxon>Pseudoalteromonas</taxon>
    </lineage>
</organism>
<evidence type="ECO:0000313" key="2">
    <source>
        <dbReference type="Proteomes" id="UP000017820"/>
    </source>
</evidence>